<dbReference type="EMBL" id="CYKH01001232">
    <property type="protein sequence ID" value="CUG86036.1"/>
    <property type="molecule type" value="Genomic_DNA"/>
</dbReference>
<dbReference type="AlphaFoldDB" id="A0A0S4JAL5"/>
<protein>
    <submittedName>
        <fullName evidence="1">Uncharacterized protein</fullName>
    </submittedName>
</protein>
<dbReference type="Proteomes" id="UP000051952">
    <property type="component" value="Unassembled WGS sequence"/>
</dbReference>
<sequence length="501" mass="55834">MDPLHRFAAMLHNDPSQSPTSYPPNEAIRARDRTLGHWAPVARFQVVPPHNTRGGMISLELVNAIGTSTNAQRFKYFEGLYDEYCARGVEDTHVLTSFIKALNFRRCKSLEMLAPVLRKIFRNPLLSSENWEDLAGIASDLTSVELVNELVAQSHMNTRQHRPCFYSHLMRFAAEQLEAPCIALAMSIVDAINATSATWTEATMYHLLGTFCRIKNNMPYATILHLVTAWRDAQLREDGYSTFPTLIMSRVLSLTERALGAADIATARAIMDIMGGRDEWNRCIEMFGVHYDYVPPPAGEKRTFFLIDPATIDVSSLGAIDTDCYYALSFSSLRDLCERAEVLPESHRLFTSILYPIKKMFQAFTAHAVVMPPDVELAFRVGGVDESAPVQFTFDHMCPKCVSNKAPLSSLYGHGFTPLKEIAAHDCGLPNVLPASNASVFAYLVKSGCTLHTEPVKSVKILTSNKTIMKELKPLSDMFAASWFEVCQKISNSAVSTHAYS</sequence>
<gene>
    <name evidence="1" type="ORF">BSAL_91410</name>
</gene>
<keyword evidence="2" id="KW-1185">Reference proteome</keyword>
<accession>A0A0S4JAL5</accession>
<dbReference type="VEuPathDB" id="TriTrypDB:BSAL_91410"/>
<organism evidence="1 2">
    <name type="scientific">Bodo saltans</name>
    <name type="common">Flagellated protozoan</name>
    <dbReference type="NCBI Taxonomy" id="75058"/>
    <lineage>
        <taxon>Eukaryota</taxon>
        <taxon>Discoba</taxon>
        <taxon>Euglenozoa</taxon>
        <taxon>Kinetoplastea</taxon>
        <taxon>Metakinetoplastina</taxon>
        <taxon>Eubodonida</taxon>
        <taxon>Bodonidae</taxon>
        <taxon>Bodo</taxon>
    </lineage>
</organism>
<proteinExistence type="predicted"/>
<name>A0A0S4JAL5_BODSA</name>
<evidence type="ECO:0000313" key="2">
    <source>
        <dbReference type="Proteomes" id="UP000051952"/>
    </source>
</evidence>
<evidence type="ECO:0000313" key="1">
    <source>
        <dbReference type="EMBL" id="CUG86036.1"/>
    </source>
</evidence>
<reference evidence="2" key="1">
    <citation type="submission" date="2015-09" db="EMBL/GenBank/DDBJ databases">
        <authorList>
            <consortium name="Pathogen Informatics"/>
        </authorList>
    </citation>
    <scope>NUCLEOTIDE SEQUENCE [LARGE SCALE GENOMIC DNA]</scope>
    <source>
        <strain evidence="2">Lake Konstanz</strain>
    </source>
</reference>